<organism evidence="1">
    <name type="scientific">Ensete ventricosum</name>
    <name type="common">Abyssinian banana</name>
    <name type="synonym">Musa ensete</name>
    <dbReference type="NCBI Taxonomy" id="4639"/>
    <lineage>
        <taxon>Eukaryota</taxon>
        <taxon>Viridiplantae</taxon>
        <taxon>Streptophyta</taxon>
        <taxon>Embryophyta</taxon>
        <taxon>Tracheophyta</taxon>
        <taxon>Spermatophyta</taxon>
        <taxon>Magnoliopsida</taxon>
        <taxon>Liliopsida</taxon>
        <taxon>Zingiberales</taxon>
        <taxon>Musaceae</taxon>
        <taxon>Ensete</taxon>
    </lineage>
</organism>
<gene>
    <name evidence="1" type="ORF">BHM03_00062485</name>
</gene>
<protein>
    <submittedName>
        <fullName evidence="1">Uncharacterized protein</fullName>
    </submittedName>
</protein>
<dbReference type="Proteomes" id="UP000290560">
    <property type="component" value="Unassembled WGS sequence"/>
</dbReference>
<sequence length="125" mass="13401">MYDGATIGGRRSKGAGSFLSQGSLLAAIKENDSKRSLLVTLEGAVGLGMASWGVTLVLRTSWFNCSSWIRAKEIAFIRVISLKVDDSNLHPCGVGGSVKPKIALRARDPPDQVSFFPSRDVNLHA</sequence>
<accession>A0A445MMV2</accession>
<dbReference type="EMBL" id="KV876973">
    <property type="protein sequence ID" value="RZR75570.1"/>
    <property type="molecule type" value="Genomic_DNA"/>
</dbReference>
<proteinExistence type="predicted"/>
<name>A0A445MMV2_ENSVE</name>
<evidence type="ECO:0000313" key="1">
    <source>
        <dbReference type="EMBL" id="RZR75570.1"/>
    </source>
</evidence>
<dbReference type="AlphaFoldDB" id="A0A445MMV2"/>
<reference evidence="1" key="1">
    <citation type="journal article" date="2018" name="Data Brief">
        <title>Genome sequence data from 17 accessions of Ensete ventricosum, a staple food crop for millions in Ethiopia.</title>
        <authorList>
            <person name="Yemataw Z."/>
            <person name="Muzemil S."/>
            <person name="Ambachew D."/>
            <person name="Tripathi L."/>
            <person name="Tesfaye K."/>
            <person name="Chala A."/>
            <person name="Farbos A."/>
            <person name="O'Neill P."/>
            <person name="Moore K."/>
            <person name="Grant M."/>
            <person name="Studholme D.J."/>
        </authorList>
    </citation>
    <scope>NUCLEOTIDE SEQUENCE [LARGE SCALE GENOMIC DNA]</scope>
    <source>
        <tissue evidence="1">Leaf</tissue>
    </source>
</reference>